<sequence length="428" mass="50319">MEKLGGNQMKRIREKVSEGVYLNVINSDKFKTELISVYFILPLNKQDVTFNTMIPLVLKRGTKDYNNSMEIEKRLEELYGSDLSISVTKKGEKHVLRFSIEGPSENFVESNKIFNNKLDILKSIIYEPLLINNVFKKDYVNQEKRNLKDRISSKINDKQQYAVQRTVEEMFRDEKYSIYKYGYIEDLDKINEVNLYKHYLDLLKRARIEINIVSNLESEQIRKSIKDKFSYNEREEINLEREKVIFNEIKEKIIIDKMDVTQGKLTLGYRTNIPYEDKLYSAFLVGNYILGGGPDSKLFLNVREKHSLAYYVYSRVYKYKSIMLISAGIEFDKFEDALKIIKEQIELMKQGEFDQKSIEQSKKAIITSMKTINDDIFSISEFYLSKVLSNDDKNIEGLIESIREVNKEDIIAAINKIKLDTVYFLKDK</sequence>
<dbReference type="GO" id="GO:0046872">
    <property type="term" value="F:metal ion binding"/>
    <property type="evidence" value="ECO:0007669"/>
    <property type="project" value="InterPro"/>
</dbReference>
<dbReference type="NCBIfam" id="NF047422">
    <property type="entry name" value="YfmF_fam"/>
    <property type="match status" value="1"/>
</dbReference>
<dbReference type="Pfam" id="PF05193">
    <property type="entry name" value="Peptidase_M16_C"/>
    <property type="match status" value="1"/>
</dbReference>
<dbReference type="Proteomes" id="UP000467132">
    <property type="component" value="Unassembled WGS sequence"/>
</dbReference>
<evidence type="ECO:0000313" key="3">
    <source>
        <dbReference type="Proteomes" id="UP000467132"/>
    </source>
</evidence>
<name>A0A845QZZ1_9CLOT</name>
<organism evidence="2 3">
    <name type="scientific">Senegalia massiliensis</name>
    <dbReference type="NCBI Taxonomy" id="1720316"/>
    <lineage>
        <taxon>Bacteria</taxon>
        <taxon>Bacillati</taxon>
        <taxon>Bacillota</taxon>
        <taxon>Clostridia</taxon>
        <taxon>Eubacteriales</taxon>
        <taxon>Clostridiaceae</taxon>
        <taxon>Senegalia</taxon>
    </lineage>
</organism>
<gene>
    <name evidence="2" type="ORF">D3Z33_07825</name>
</gene>
<evidence type="ECO:0000259" key="1">
    <source>
        <dbReference type="Pfam" id="PF05193"/>
    </source>
</evidence>
<accession>A0A845QZZ1</accession>
<comment type="caution">
    <text evidence="2">The sequence shown here is derived from an EMBL/GenBank/DDBJ whole genome shotgun (WGS) entry which is preliminary data.</text>
</comment>
<dbReference type="InterPro" id="IPR007863">
    <property type="entry name" value="Peptidase_M16_C"/>
</dbReference>
<feature type="domain" description="Peptidase M16 C-terminal" evidence="1">
    <location>
        <begin position="194"/>
        <end position="364"/>
    </location>
</feature>
<protein>
    <submittedName>
        <fullName evidence="2">Insulinase family protein</fullName>
    </submittedName>
</protein>
<dbReference type="PANTHER" id="PTHR11851:SF186">
    <property type="entry name" value="INACTIVE METALLOPROTEASE YMFF-RELATED"/>
    <property type="match status" value="1"/>
</dbReference>
<dbReference type="SUPFAM" id="SSF63411">
    <property type="entry name" value="LuxS/MPP-like metallohydrolase"/>
    <property type="match status" value="2"/>
</dbReference>
<dbReference type="Gene3D" id="3.30.830.10">
    <property type="entry name" value="Metalloenzyme, LuxS/M16 peptidase-like"/>
    <property type="match status" value="2"/>
</dbReference>
<proteinExistence type="predicted"/>
<reference evidence="2 3" key="1">
    <citation type="submission" date="2018-08" db="EMBL/GenBank/DDBJ databases">
        <title>Murine metabolic-syndrome-specific gut microbial biobank.</title>
        <authorList>
            <person name="Liu C."/>
        </authorList>
    </citation>
    <scope>NUCLEOTIDE SEQUENCE [LARGE SCALE GENOMIC DNA]</scope>
    <source>
        <strain evidence="2 3">583</strain>
    </source>
</reference>
<dbReference type="InterPro" id="IPR011249">
    <property type="entry name" value="Metalloenz_LuxS/M16"/>
</dbReference>
<dbReference type="EMBL" id="QXXA01000007">
    <property type="protein sequence ID" value="NBI06768.1"/>
    <property type="molecule type" value="Genomic_DNA"/>
</dbReference>
<dbReference type="AlphaFoldDB" id="A0A845QZZ1"/>
<dbReference type="InterPro" id="IPR050361">
    <property type="entry name" value="MPP/UQCRC_Complex"/>
</dbReference>
<keyword evidence="3" id="KW-1185">Reference proteome</keyword>
<dbReference type="PANTHER" id="PTHR11851">
    <property type="entry name" value="METALLOPROTEASE"/>
    <property type="match status" value="1"/>
</dbReference>
<evidence type="ECO:0000313" key="2">
    <source>
        <dbReference type="EMBL" id="NBI06768.1"/>
    </source>
</evidence>